<reference evidence="2" key="1">
    <citation type="journal article" date="2014" name="Front. Microbiol.">
        <title>High frequency of phylogenetically diverse reductive dehalogenase-homologous genes in deep subseafloor sedimentary metagenomes.</title>
        <authorList>
            <person name="Kawai M."/>
            <person name="Futagami T."/>
            <person name="Toyoda A."/>
            <person name="Takaki Y."/>
            <person name="Nishi S."/>
            <person name="Hori S."/>
            <person name="Arai W."/>
            <person name="Tsubouchi T."/>
            <person name="Morono Y."/>
            <person name="Uchiyama I."/>
            <person name="Ito T."/>
            <person name="Fujiyama A."/>
            <person name="Inagaki F."/>
            <person name="Takami H."/>
        </authorList>
    </citation>
    <scope>NUCLEOTIDE SEQUENCE</scope>
    <source>
        <strain evidence="2">Expedition CK06-06</strain>
    </source>
</reference>
<proteinExistence type="predicted"/>
<evidence type="ECO:0000259" key="1">
    <source>
        <dbReference type="Pfam" id="PF20256"/>
    </source>
</evidence>
<dbReference type="PANTHER" id="PTHR47495:SF2">
    <property type="entry name" value="ALDEHYDE DEHYDROGENASE"/>
    <property type="match status" value="1"/>
</dbReference>
<dbReference type="InterPro" id="IPR052516">
    <property type="entry name" value="N-heterocyclic_Hydroxylase"/>
</dbReference>
<feature type="domain" description="Aldehyde oxidase/xanthine dehydrogenase second molybdopterin binding" evidence="1">
    <location>
        <begin position="1"/>
        <end position="48"/>
    </location>
</feature>
<protein>
    <recommendedName>
        <fullName evidence="1">Aldehyde oxidase/xanthine dehydrogenase second molybdopterin binding domain-containing protein</fullName>
    </recommendedName>
</protein>
<sequence length="114" mass="12123">PACVEGQMEGGSIQGIGYALSEDYALQKGIPQTPSLAEYLIPTAVDSPEVKTIMIESGGGLGPYGAKGIGEPSFNNIVPAILNAIYDATGIRIRRLPATAEKIIRDLKKDFFKK</sequence>
<evidence type="ECO:0000313" key="2">
    <source>
        <dbReference type="EMBL" id="GAG79831.1"/>
    </source>
</evidence>
<feature type="non-terminal residue" evidence="2">
    <location>
        <position position="1"/>
    </location>
</feature>
<accession>X1C603</accession>
<dbReference type="AlphaFoldDB" id="X1C603"/>
<gene>
    <name evidence="2" type="ORF">S01H4_25816</name>
</gene>
<dbReference type="PANTHER" id="PTHR47495">
    <property type="entry name" value="ALDEHYDE DEHYDROGENASE"/>
    <property type="match status" value="1"/>
</dbReference>
<name>X1C603_9ZZZZ</name>
<dbReference type="EMBL" id="BART01012346">
    <property type="protein sequence ID" value="GAG79831.1"/>
    <property type="molecule type" value="Genomic_DNA"/>
</dbReference>
<comment type="caution">
    <text evidence="2">The sequence shown here is derived from an EMBL/GenBank/DDBJ whole genome shotgun (WGS) entry which is preliminary data.</text>
</comment>
<dbReference type="InterPro" id="IPR037165">
    <property type="entry name" value="AldOxase/xan_DH_Mopterin-bd_sf"/>
</dbReference>
<dbReference type="SUPFAM" id="SSF56003">
    <property type="entry name" value="Molybdenum cofactor-binding domain"/>
    <property type="match status" value="1"/>
</dbReference>
<dbReference type="Gene3D" id="3.30.365.10">
    <property type="entry name" value="Aldehyde oxidase/xanthine dehydrogenase, molybdopterin binding domain"/>
    <property type="match status" value="1"/>
</dbReference>
<dbReference type="InterPro" id="IPR046867">
    <property type="entry name" value="AldOxase/xan_DH_MoCoBD2"/>
</dbReference>
<dbReference type="Pfam" id="PF20256">
    <property type="entry name" value="MoCoBD_2"/>
    <property type="match status" value="1"/>
</dbReference>
<organism evidence="2">
    <name type="scientific">marine sediment metagenome</name>
    <dbReference type="NCBI Taxonomy" id="412755"/>
    <lineage>
        <taxon>unclassified sequences</taxon>
        <taxon>metagenomes</taxon>
        <taxon>ecological metagenomes</taxon>
    </lineage>
</organism>
<dbReference type="GO" id="GO:0016491">
    <property type="term" value="F:oxidoreductase activity"/>
    <property type="evidence" value="ECO:0007669"/>
    <property type="project" value="InterPro"/>
</dbReference>